<dbReference type="RefSeq" id="WP_044005117.1">
    <property type="nucleotide sequence ID" value="NZ_CP007646.1"/>
</dbReference>
<evidence type="ECO:0000256" key="2">
    <source>
        <dbReference type="ARBA" id="ARBA00009446"/>
    </source>
</evidence>
<dbReference type="Pfam" id="PF01751">
    <property type="entry name" value="Toprim"/>
    <property type="match status" value="1"/>
</dbReference>
<dbReference type="PANTHER" id="PTHR11390:SF21">
    <property type="entry name" value="DNA TOPOISOMERASE 3-ALPHA"/>
    <property type="match status" value="1"/>
</dbReference>
<dbReference type="GO" id="GO:0043597">
    <property type="term" value="C:cytoplasmic replication fork"/>
    <property type="evidence" value="ECO:0007669"/>
    <property type="project" value="TreeGrafter"/>
</dbReference>
<dbReference type="Gene3D" id="1.10.290.10">
    <property type="entry name" value="Topoisomerase I, domain 4"/>
    <property type="match status" value="1"/>
</dbReference>
<sequence length="691" mass="79831">MKKLILAEKPSVARDIGRILNANEKKKNYLEGKNYVITWALGHLLGLKMPEDLNKKWEKWQLETLPMLPKFIGTKPLPKTRSQLKTIESLVKRKDINEIVIATDAGREGELVARWILQYVHANKKVTRLWISSQTDKAVKQGFKELKPSEKYDNLYESALARATADWLVGLNVTRALTVKYQDNLSAGRVQTPTLALVRRQEEKIEKFMPQKYYRIALRLGNQTAYMKQKNIYAIKERDEAEKKKRHLDNFKGQIRNINSKVKREAAPLLYDLTELQREANKRYGYSAKKTLSLVQSLYEIHKVVSYPRTDSRYLSNDIKSTLMERLQAIRKYDSRAEEAIKNKAKVILKKVFNDSKVTDHHALIPTEQVPNYSKFSADEQKIYNLIISRFLGIFAQPYTVEELRVAVTFDKDEFIFVGKKVLDYGWKNKDTSEEVALNLKKDTIVSPNFTVEEKLTTPPSPLTEAGLLAQMEKFGLGTPATRAEIIEKLVKSELMERTGHALRVTPKGKQLLNLVNKELVSPKLTAKWEKQLEDIAHGKMKSQKFIGDIKNDTKRLVSEVKNSKEDYKDFSLTKKHCPECNSFLKVRKTRDGEIYVCSNPECNYRRRKDAKVSNHRCPQCHRKMLIVEGKNGKYFRCKFDGTTEKMTVGKKNKKMTKHEERRLLKKINQDNEPQESSLALALKAAMSKNE</sequence>
<dbReference type="InterPro" id="IPR034144">
    <property type="entry name" value="TOPRIM_TopoIII"/>
</dbReference>
<dbReference type="Gene3D" id="1.10.460.10">
    <property type="entry name" value="Topoisomerase I, domain 2"/>
    <property type="match status" value="1"/>
</dbReference>
<dbReference type="PANTHER" id="PTHR11390">
    <property type="entry name" value="PROKARYOTIC DNA TOPOISOMERASE"/>
    <property type="match status" value="1"/>
</dbReference>
<dbReference type="Pfam" id="PF01131">
    <property type="entry name" value="Topoisom_bac"/>
    <property type="match status" value="1"/>
</dbReference>
<keyword evidence="8" id="KW-0460">Magnesium</keyword>
<feature type="domain" description="Topo IA-type catalytic" evidence="17">
    <location>
        <begin position="152"/>
        <end position="558"/>
    </location>
</feature>
<dbReference type="InterPro" id="IPR000380">
    <property type="entry name" value="Topo_IA"/>
</dbReference>
<proteinExistence type="inferred from homology"/>
<dbReference type="CDD" id="cd03362">
    <property type="entry name" value="TOPRIM_TopoIA_TopoIII"/>
    <property type="match status" value="1"/>
</dbReference>
<comment type="similarity">
    <text evidence="2">Belongs to the type IA topoisomerase family.</text>
</comment>
<evidence type="ECO:0000313" key="18">
    <source>
        <dbReference type="EMBL" id="AIR10957.1"/>
    </source>
</evidence>
<comment type="catalytic activity">
    <reaction evidence="1">
        <text>ATP-independent breakage of single-stranded DNA, followed by passage and rejoining.</text>
        <dbReference type="EC" id="5.6.2.1"/>
    </reaction>
</comment>
<dbReference type="Gene3D" id="3.40.50.140">
    <property type="match status" value="1"/>
</dbReference>
<name>A0A089RWP4_9LACO</name>
<dbReference type="SMART" id="SM00437">
    <property type="entry name" value="TOP1Ac"/>
    <property type="match status" value="1"/>
</dbReference>
<dbReference type="PROSITE" id="PS50880">
    <property type="entry name" value="TOPRIM"/>
    <property type="match status" value="1"/>
</dbReference>
<evidence type="ECO:0000256" key="11">
    <source>
        <dbReference type="ARBA" id="ARBA00023235"/>
    </source>
</evidence>
<keyword evidence="4" id="KW-0479">Metal-binding</keyword>
<dbReference type="PRINTS" id="PR00417">
    <property type="entry name" value="PRTPISMRASEI"/>
</dbReference>
<evidence type="ECO:0000256" key="7">
    <source>
        <dbReference type="ARBA" id="ARBA00022833"/>
    </source>
</evidence>
<evidence type="ECO:0000256" key="12">
    <source>
        <dbReference type="ARBA" id="ARBA00030003"/>
    </source>
</evidence>
<keyword evidence="10" id="KW-0238">DNA-binding</keyword>
<dbReference type="InterPro" id="IPR013498">
    <property type="entry name" value="Topo_IA_Znf"/>
</dbReference>
<keyword evidence="6" id="KW-0863">Zinc-finger</keyword>
<dbReference type="GO" id="GO:0003917">
    <property type="term" value="F:DNA topoisomerase type I (single strand cut, ATP-independent) activity"/>
    <property type="evidence" value="ECO:0007669"/>
    <property type="project" value="UniProtKB-EC"/>
</dbReference>
<dbReference type="InterPro" id="IPR003602">
    <property type="entry name" value="Topo_IA_DNA-bd_dom"/>
</dbReference>
<dbReference type="EC" id="5.6.2.1" evidence="3"/>
<evidence type="ECO:0000256" key="3">
    <source>
        <dbReference type="ARBA" id="ARBA00012891"/>
    </source>
</evidence>
<dbReference type="InterPro" id="IPR023405">
    <property type="entry name" value="Topo_IA_core_domain"/>
</dbReference>
<dbReference type="AlphaFoldDB" id="A0A089RWP4"/>
<accession>A0A089RWP4</accession>
<dbReference type="Pfam" id="PF01396">
    <property type="entry name" value="Zn_ribbon_Top1"/>
    <property type="match status" value="2"/>
</dbReference>
<feature type="domain" description="Toprim" evidence="16">
    <location>
        <begin position="2"/>
        <end position="135"/>
    </location>
</feature>
<dbReference type="SUPFAM" id="SSF56712">
    <property type="entry name" value="Prokaryotic type I DNA topoisomerase"/>
    <property type="match status" value="1"/>
</dbReference>
<evidence type="ECO:0000256" key="1">
    <source>
        <dbReference type="ARBA" id="ARBA00000213"/>
    </source>
</evidence>
<evidence type="ECO:0000259" key="16">
    <source>
        <dbReference type="PROSITE" id="PS50880"/>
    </source>
</evidence>
<dbReference type="InterPro" id="IPR005738">
    <property type="entry name" value="TopoIII"/>
</dbReference>
<keyword evidence="5" id="KW-0677">Repeat</keyword>
<dbReference type="NCBIfam" id="NF005829">
    <property type="entry name" value="PRK07726.1"/>
    <property type="match status" value="1"/>
</dbReference>
<dbReference type="GO" id="GO:0006281">
    <property type="term" value="P:DNA repair"/>
    <property type="evidence" value="ECO:0007669"/>
    <property type="project" value="TreeGrafter"/>
</dbReference>
<dbReference type="GO" id="GO:0003677">
    <property type="term" value="F:DNA binding"/>
    <property type="evidence" value="ECO:0007669"/>
    <property type="project" value="UniProtKB-KW"/>
</dbReference>
<dbReference type="KEGG" id="lsj:LSJ_1295c"/>
<evidence type="ECO:0000256" key="4">
    <source>
        <dbReference type="ARBA" id="ARBA00022723"/>
    </source>
</evidence>
<dbReference type="InterPro" id="IPR013826">
    <property type="entry name" value="Topo_IA_cen_sub3"/>
</dbReference>
<dbReference type="Gene3D" id="2.70.20.10">
    <property type="entry name" value="Topoisomerase I, domain 3"/>
    <property type="match status" value="1"/>
</dbReference>
<dbReference type="GO" id="GO:0008270">
    <property type="term" value="F:zinc ion binding"/>
    <property type="evidence" value="ECO:0007669"/>
    <property type="project" value="UniProtKB-KW"/>
</dbReference>
<evidence type="ECO:0000256" key="8">
    <source>
        <dbReference type="ARBA" id="ARBA00022842"/>
    </source>
</evidence>
<dbReference type="SMART" id="SM00436">
    <property type="entry name" value="TOP1Bc"/>
    <property type="match status" value="1"/>
</dbReference>
<dbReference type="InterPro" id="IPR013497">
    <property type="entry name" value="Topo_IA_cen"/>
</dbReference>
<evidence type="ECO:0000256" key="14">
    <source>
        <dbReference type="ARBA" id="ARBA00032235"/>
    </source>
</evidence>
<dbReference type="SMART" id="SM00493">
    <property type="entry name" value="TOPRIM"/>
    <property type="match status" value="1"/>
</dbReference>
<dbReference type="PROSITE" id="PS52039">
    <property type="entry name" value="TOPO_IA_2"/>
    <property type="match status" value="1"/>
</dbReference>
<organism evidence="18 19">
    <name type="scientific">Ligilactobacillus salivarius</name>
    <dbReference type="NCBI Taxonomy" id="1624"/>
    <lineage>
        <taxon>Bacteria</taxon>
        <taxon>Bacillati</taxon>
        <taxon>Bacillota</taxon>
        <taxon>Bacilli</taxon>
        <taxon>Lactobacillales</taxon>
        <taxon>Lactobacillaceae</taxon>
        <taxon>Ligilactobacillus</taxon>
    </lineage>
</organism>
<gene>
    <name evidence="18" type="primary">topB</name>
    <name evidence="18" type="ORF">LSJ_1295c</name>
</gene>
<evidence type="ECO:0000256" key="6">
    <source>
        <dbReference type="ARBA" id="ARBA00022771"/>
    </source>
</evidence>
<keyword evidence="7" id="KW-0862">Zinc</keyword>
<dbReference type="Proteomes" id="UP000029488">
    <property type="component" value="Chromosome"/>
</dbReference>
<evidence type="ECO:0000256" key="15">
    <source>
        <dbReference type="ARBA" id="ARBA00032877"/>
    </source>
</evidence>
<evidence type="ECO:0000256" key="5">
    <source>
        <dbReference type="ARBA" id="ARBA00022737"/>
    </source>
</evidence>
<dbReference type="EMBL" id="CP007646">
    <property type="protein sequence ID" value="AIR10957.1"/>
    <property type="molecule type" value="Genomic_DNA"/>
</dbReference>
<keyword evidence="11 18" id="KW-0413">Isomerase</keyword>
<dbReference type="InterPro" id="IPR003601">
    <property type="entry name" value="Topo_IA_2"/>
</dbReference>
<dbReference type="NCBIfam" id="TIGR01056">
    <property type="entry name" value="topB"/>
    <property type="match status" value="1"/>
</dbReference>
<protein>
    <recommendedName>
        <fullName evidence="3">DNA topoisomerase</fullName>
        <ecNumber evidence="3">5.6.2.1</ecNumber>
    </recommendedName>
    <alternativeName>
        <fullName evidence="15">Omega-protein</fullName>
    </alternativeName>
    <alternativeName>
        <fullName evidence="14">Relaxing enzyme</fullName>
    </alternativeName>
    <alternativeName>
        <fullName evidence="12">Swivelase</fullName>
    </alternativeName>
    <alternativeName>
        <fullName evidence="13">Untwisting enzyme</fullName>
    </alternativeName>
</protein>
<evidence type="ECO:0000256" key="13">
    <source>
        <dbReference type="ARBA" id="ARBA00031985"/>
    </source>
</evidence>
<dbReference type="InterPro" id="IPR013824">
    <property type="entry name" value="Topo_IA_cen_sub1"/>
</dbReference>
<evidence type="ECO:0000256" key="9">
    <source>
        <dbReference type="ARBA" id="ARBA00023029"/>
    </source>
</evidence>
<dbReference type="GO" id="GO:0006310">
    <property type="term" value="P:DNA recombination"/>
    <property type="evidence" value="ECO:0007669"/>
    <property type="project" value="TreeGrafter"/>
</dbReference>
<dbReference type="InterPro" id="IPR013825">
    <property type="entry name" value="Topo_IA_cen_sub2"/>
</dbReference>
<evidence type="ECO:0000259" key="17">
    <source>
        <dbReference type="PROSITE" id="PS52039"/>
    </source>
</evidence>
<dbReference type="GO" id="GO:0006265">
    <property type="term" value="P:DNA topological change"/>
    <property type="evidence" value="ECO:0007669"/>
    <property type="project" value="InterPro"/>
</dbReference>
<reference evidence="18 19" key="1">
    <citation type="journal article" date="2014" name="BMC Genomics">
        <title>Unusual genome complexity in Lactobacillus salivarius JCM1046.</title>
        <authorList>
            <person name="Raftis E.J."/>
            <person name="Forde B.M."/>
            <person name="Claesson M.J."/>
            <person name="O'Toole P.W."/>
        </authorList>
    </citation>
    <scope>NUCLEOTIDE SEQUENCE [LARGE SCALE GENOMIC DNA]</scope>
    <source>
        <strain evidence="18 19">JCM1046</strain>
    </source>
</reference>
<dbReference type="CDD" id="cd00186">
    <property type="entry name" value="TOP1Ac"/>
    <property type="match status" value="1"/>
</dbReference>
<dbReference type="PROSITE" id="PS00396">
    <property type="entry name" value="TOPO_IA_1"/>
    <property type="match status" value="1"/>
</dbReference>
<keyword evidence="9" id="KW-0799">Topoisomerase</keyword>
<evidence type="ECO:0000256" key="10">
    <source>
        <dbReference type="ARBA" id="ARBA00023125"/>
    </source>
</evidence>
<dbReference type="InterPro" id="IPR006171">
    <property type="entry name" value="TOPRIM_dom"/>
</dbReference>
<evidence type="ECO:0000313" key="19">
    <source>
        <dbReference type="Proteomes" id="UP000029488"/>
    </source>
</evidence>
<dbReference type="InterPro" id="IPR023406">
    <property type="entry name" value="Topo_IA_AS"/>
</dbReference>